<gene>
    <name evidence="1" type="ORF">GCM10009107_31900</name>
</gene>
<accession>A0ABP3VCA7</accession>
<comment type="caution">
    <text evidence="1">The sequence shown here is derived from an EMBL/GenBank/DDBJ whole genome shotgun (WGS) entry which is preliminary data.</text>
</comment>
<dbReference type="Proteomes" id="UP001500279">
    <property type="component" value="Unassembled WGS sequence"/>
</dbReference>
<evidence type="ECO:0000313" key="2">
    <source>
        <dbReference type="Proteomes" id="UP001500279"/>
    </source>
</evidence>
<proteinExistence type="predicted"/>
<keyword evidence="2" id="KW-1185">Reference proteome</keyword>
<name>A0ABP3VCA7_9BURK</name>
<organism evidence="1 2">
    <name type="scientific">Ideonella azotifigens</name>
    <dbReference type="NCBI Taxonomy" id="513160"/>
    <lineage>
        <taxon>Bacteria</taxon>
        <taxon>Pseudomonadati</taxon>
        <taxon>Pseudomonadota</taxon>
        <taxon>Betaproteobacteria</taxon>
        <taxon>Burkholderiales</taxon>
        <taxon>Sphaerotilaceae</taxon>
        <taxon>Ideonella</taxon>
    </lineage>
</organism>
<evidence type="ECO:0000313" key="1">
    <source>
        <dbReference type="EMBL" id="GAA0754926.1"/>
    </source>
</evidence>
<sequence length="185" mass="19159">MLSAAMTARLGFNVTVTADAFAQPIGDFDDAMATAQVWTATGDFVNPANADVWKGTSGGARVGVGAVSTCEMNGNNKGCDASTGTLTSPLFTVDAARPFLNFLMSGGNPDGTVGLKVLDAAGEVLATYTPNSCNQSSIRDDGNWVTLDLSVQAGKQAQVQIFDNESGGCGFLSFDHVYMGAVRKQ</sequence>
<dbReference type="EMBL" id="BAAAEW010000021">
    <property type="protein sequence ID" value="GAA0754926.1"/>
    <property type="molecule type" value="Genomic_DNA"/>
</dbReference>
<reference evidence="2" key="1">
    <citation type="journal article" date="2019" name="Int. J. Syst. Evol. Microbiol.">
        <title>The Global Catalogue of Microorganisms (GCM) 10K type strain sequencing project: providing services to taxonomists for standard genome sequencing and annotation.</title>
        <authorList>
            <consortium name="The Broad Institute Genomics Platform"/>
            <consortium name="The Broad Institute Genome Sequencing Center for Infectious Disease"/>
            <person name="Wu L."/>
            <person name="Ma J."/>
        </authorList>
    </citation>
    <scope>NUCLEOTIDE SEQUENCE [LARGE SCALE GENOMIC DNA]</scope>
    <source>
        <strain evidence="2">JCM 15503</strain>
    </source>
</reference>
<protein>
    <recommendedName>
        <fullName evidence="3">MAM domain-containing protein</fullName>
    </recommendedName>
</protein>
<evidence type="ECO:0008006" key="3">
    <source>
        <dbReference type="Google" id="ProtNLM"/>
    </source>
</evidence>